<evidence type="ECO:0000256" key="1">
    <source>
        <dbReference type="SAM" id="MobiDB-lite"/>
    </source>
</evidence>
<protein>
    <submittedName>
        <fullName evidence="2">Uncharacterized protein</fullName>
    </submittedName>
</protein>
<dbReference type="Proteomes" id="UP000322530">
    <property type="component" value="Unassembled WGS sequence"/>
</dbReference>
<dbReference type="EMBL" id="BIXY01000019">
    <property type="protein sequence ID" value="GCF08122.1"/>
    <property type="molecule type" value="Genomic_DNA"/>
</dbReference>
<feature type="compositionally biased region" description="Polar residues" evidence="1">
    <location>
        <begin position="441"/>
        <end position="465"/>
    </location>
</feature>
<feature type="region of interest" description="Disordered" evidence="1">
    <location>
        <begin position="557"/>
        <end position="620"/>
    </location>
</feature>
<evidence type="ECO:0000313" key="2">
    <source>
        <dbReference type="EMBL" id="GCF08122.1"/>
    </source>
</evidence>
<comment type="caution">
    <text evidence="2">The sequence shown here is derived from an EMBL/GenBank/DDBJ whole genome shotgun (WGS) entry which is preliminary data.</text>
</comment>
<feature type="compositionally biased region" description="Low complexity" evidence="1">
    <location>
        <begin position="557"/>
        <end position="571"/>
    </location>
</feature>
<feature type="compositionally biased region" description="Polar residues" evidence="1">
    <location>
        <begin position="208"/>
        <end position="218"/>
    </location>
</feature>
<organism evidence="2 3">
    <name type="scientific">Dictyobacter arantiisoli</name>
    <dbReference type="NCBI Taxonomy" id="2014874"/>
    <lineage>
        <taxon>Bacteria</taxon>
        <taxon>Bacillati</taxon>
        <taxon>Chloroflexota</taxon>
        <taxon>Ktedonobacteria</taxon>
        <taxon>Ktedonobacterales</taxon>
        <taxon>Dictyobacteraceae</taxon>
        <taxon>Dictyobacter</taxon>
    </lineage>
</organism>
<sequence>MNISTGGPHILLFERDQQFATLLASELQLAGYTNHTARTAVEVFDAIARNPIRLVLVNLAQAAAARREFWVALDAQRRDRKVQALTFLCSNLAGYGPRDVEDHSPNTNVDMEIDGMLGLMSLVDAVRARVPNGAIEAAAHTLPRLPRFNSSSSSSLSSQPFFTSSTNHTSGNNTHNTGNTNGLVFNASPAREDSSSTHTPGPDMLPHTPSSDTFASQQAAMPSMNNQNPMPSPATGLPGSNQPSYSEKIRAVLYPNQRTWSAQDSGNQLQTSDFKERTEATLAQPTQQPEQTFTANNDSTVLQRLASGQLSYDGPNESGLAQLSRMAQGFHSTINNEYINTPAQQPATQWTTLGSTAYTNQQAAYTPQSTNYTNQQTASTSQSTNYTNQQTASTSQQTNSINQQSTYTNQQATYTPQSSAYTTQSVESKEQLAGQAHPRQSAYTPDTPSYTTNTASQARANTGNSNIYSPLEAAREQHTSSEEPALSQTHQIPTYTPYHASLPHLTPADEKIAAQPLRASPIQDILLERTISGPAIGETAPKRPDVLSRANYGQVTGALSSSTTQQQGATSHLASIATPMPPVSRNTNKSATVTPPATPEPASEEAKQAEPQQETHTQNKSADLAAELGRIARAREKVTHLPKMPETMTQGEEQTAGVGQSSDDLAESMNTNNAVLLDIVQSLPPMPALNQQQQQSSVQAQVLNGRATRSLNKVLLDGHLVPQDRLDVAQNIQRMLRGVDLNYQLGEILLMFKLLTPDQLLAASLVSYGLITTTQISSLGRIRQELYSIGLEYDLENLLILFRILTPEQLREARSSLQS</sequence>
<feature type="region of interest" description="Disordered" evidence="1">
    <location>
        <begin position="366"/>
        <end position="465"/>
    </location>
</feature>
<feature type="compositionally biased region" description="Low complexity" evidence="1">
    <location>
        <begin position="145"/>
        <end position="182"/>
    </location>
</feature>
<feature type="compositionally biased region" description="Polar residues" evidence="1">
    <location>
        <begin position="610"/>
        <end position="620"/>
    </location>
</feature>
<feature type="compositionally biased region" description="Low complexity" evidence="1">
    <location>
        <begin position="368"/>
        <end position="411"/>
    </location>
</feature>
<dbReference type="OrthoDB" id="138774at2"/>
<feature type="compositionally biased region" description="Polar residues" evidence="1">
    <location>
        <begin position="412"/>
        <end position="426"/>
    </location>
</feature>
<accession>A0A5A5T9N3</accession>
<dbReference type="RefSeq" id="WP_149401123.1">
    <property type="nucleotide sequence ID" value="NZ_BIXY01000019.1"/>
</dbReference>
<name>A0A5A5T9N3_9CHLR</name>
<feature type="region of interest" description="Disordered" evidence="1">
    <location>
        <begin position="145"/>
        <end position="243"/>
    </location>
</feature>
<gene>
    <name evidence="2" type="ORF">KDI_16860</name>
</gene>
<dbReference type="AlphaFoldDB" id="A0A5A5T9N3"/>
<keyword evidence="3" id="KW-1185">Reference proteome</keyword>
<evidence type="ECO:0000313" key="3">
    <source>
        <dbReference type="Proteomes" id="UP000322530"/>
    </source>
</evidence>
<feature type="compositionally biased region" description="Low complexity" evidence="1">
    <location>
        <begin position="219"/>
        <end position="229"/>
    </location>
</feature>
<reference evidence="2 3" key="1">
    <citation type="submission" date="2019-01" db="EMBL/GenBank/DDBJ databases">
        <title>Draft genome sequence of Dictyobacter sp. Uno17.</title>
        <authorList>
            <person name="Wang C.M."/>
            <person name="Zheng Y."/>
            <person name="Sakai Y."/>
            <person name="Abe K."/>
            <person name="Yokota A."/>
            <person name="Yabe S."/>
        </authorList>
    </citation>
    <scope>NUCLEOTIDE SEQUENCE [LARGE SCALE GENOMIC DNA]</scope>
    <source>
        <strain evidence="2 3">Uno17</strain>
    </source>
</reference>
<proteinExistence type="predicted"/>